<name>A0A1G7HRN8_9RHOB</name>
<evidence type="ECO:0000313" key="1">
    <source>
        <dbReference type="EMBL" id="SDF03120.1"/>
    </source>
</evidence>
<dbReference type="OrthoDB" id="7335506at2"/>
<dbReference type="RefSeq" id="WP_090113729.1">
    <property type="nucleotide sequence ID" value="NZ_FNAT01000006.1"/>
</dbReference>
<proteinExistence type="predicted"/>
<dbReference type="EMBL" id="FNAT01000006">
    <property type="protein sequence ID" value="SDF03120.1"/>
    <property type="molecule type" value="Genomic_DNA"/>
</dbReference>
<evidence type="ECO:0000313" key="2">
    <source>
        <dbReference type="Proteomes" id="UP000198922"/>
    </source>
</evidence>
<dbReference type="STRING" id="521013.SAMN04488567_3270"/>
<gene>
    <name evidence="1" type="ORF">SAMN04488567_3270</name>
</gene>
<organism evidence="1 2">
    <name type="scientific">Limimaricola pyoseonensis</name>
    <dbReference type="NCBI Taxonomy" id="521013"/>
    <lineage>
        <taxon>Bacteria</taxon>
        <taxon>Pseudomonadati</taxon>
        <taxon>Pseudomonadota</taxon>
        <taxon>Alphaproteobacteria</taxon>
        <taxon>Rhodobacterales</taxon>
        <taxon>Paracoccaceae</taxon>
        <taxon>Limimaricola</taxon>
    </lineage>
</organism>
<sequence>MSGAADIAGVARCEAASGGLEVDLSVGHLHGLRLRDGGREIAPLATAPWLGETAELPAGLPPVERRLSGDFLCAPFGPGGAEDAPPHGWSANSAWEVEAERPGGLDLRLGREIQGARLRKRLRLLPDAPLLLCRHEFEGGRGRLPVSHHVMVALGGPARLSASPKRAVVAPDAPLEPGRNRLRCPGRAAALGGFPAADGGVIDLTRLPIGAAHEDFVTLVEAARDGFGWTAVLRERHDDIVFVLRPVAEMPVTMLWHSNAGRDYAPWNGRHTGVLGIEDGMAGGAVTAAEAAAGRGPVAAEGVPTALDLDPHGRRRLHHLIGAIARPPGWDRLHGIAWEGDSLVLSGPGGQRRALPCPRTLFDAQEEARDQDGNR</sequence>
<reference evidence="2" key="1">
    <citation type="submission" date="2016-10" db="EMBL/GenBank/DDBJ databases">
        <authorList>
            <person name="Varghese N."/>
            <person name="Submissions S."/>
        </authorList>
    </citation>
    <scope>NUCLEOTIDE SEQUENCE [LARGE SCALE GENOMIC DNA]</scope>
    <source>
        <strain evidence="2">DSM 21424</strain>
    </source>
</reference>
<accession>A0A1G7HRN8</accession>
<protein>
    <recommendedName>
        <fullName evidence="3">Galactose mutarotase</fullName>
    </recommendedName>
</protein>
<keyword evidence="2" id="KW-1185">Reference proteome</keyword>
<dbReference type="AlphaFoldDB" id="A0A1G7HRN8"/>
<evidence type="ECO:0008006" key="3">
    <source>
        <dbReference type="Google" id="ProtNLM"/>
    </source>
</evidence>
<dbReference type="Proteomes" id="UP000198922">
    <property type="component" value="Unassembled WGS sequence"/>
</dbReference>